<dbReference type="GO" id="GO:0070475">
    <property type="term" value="P:rRNA base methylation"/>
    <property type="evidence" value="ECO:0007669"/>
    <property type="project" value="InterPro"/>
</dbReference>
<feature type="region of interest" description="Disordered" evidence="1">
    <location>
        <begin position="1"/>
        <end position="92"/>
    </location>
</feature>
<organism evidence="3 4">
    <name type="scientific">Cutaneotrichosporon cavernicola</name>
    <dbReference type="NCBI Taxonomy" id="279322"/>
    <lineage>
        <taxon>Eukaryota</taxon>
        <taxon>Fungi</taxon>
        <taxon>Dikarya</taxon>
        <taxon>Basidiomycota</taxon>
        <taxon>Agaricomycotina</taxon>
        <taxon>Tremellomycetes</taxon>
        <taxon>Trichosporonales</taxon>
        <taxon>Trichosporonaceae</taxon>
        <taxon>Cutaneotrichosporon</taxon>
    </lineage>
</organism>
<feature type="compositionally biased region" description="Low complexity" evidence="1">
    <location>
        <begin position="69"/>
        <end position="78"/>
    </location>
</feature>
<evidence type="ECO:0000313" key="4">
    <source>
        <dbReference type="Proteomes" id="UP001233271"/>
    </source>
</evidence>
<dbReference type="RefSeq" id="XP_060455791.1">
    <property type="nucleotide sequence ID" value="XM_060599060.1"/>
</dbReference>
<dbReference type="GO" id="GO:0070042">
    <property type="term" value="F:rRNA (uridine-N3-)-methyltransferase activity"/>
    <property type="evidence" value="ECO:0007669"/>
    <property type="project" value="InterPro"/>
</dbReference>
<reference evidence="3" key="1">
    <citation type="journal article" date="2023" name="BMC Genomics">
        <title>Chromosome-level genome assemblies of Cutaneotrichosporon spp. (Trichosporonales, Basidiomycota) reveal imbalanced evolution between nucleotide sequences and chromosome synteny.</title>
        <authorList>
            <person name="Kobayashi Y."/>
            <person name="Kayamori A."/>
            <person name="Aoki K."/>
            <person name="Shiwa Y."/>
            <person name="Matsutani M."/>
            <person name="Fujita N."/>
            <person name="Sugita T."/>
            <person name="Iwasaki W."/>
            <person name="Tanaka N."/>
            <person name="Takashima M."/>
        </authorList>
    </citation>
    <scope>NUCLEOTIDE SEQUENCE</scope>
    <source>
        <strain evidence="3">HIS019</strain>
    </source>
</reference>
<evidence type="ECO:0000259" key="2">
    <source>
        <dbReference type="Pfam" id="PF10354"/>
    </source>
</evidence>
<dbReference type="InterPro" id="IPR019446">
    <property type="entry name" value="BMT5-like"/>
</dbReference>
<sequence length="385" mass="42083">MPKLKSALGAHQAGVARRAAEAKRAENKARMAKETKHSVAEKRALKRQRRERDAQSRALEAREAEAQARQDAATLAAEVGMVEEGDTAERGDIEERGDALAAKALARATIPIAGDDTVLLLGEANFSFARALVGRGHSGHLICATAFDSETETFAKYPDAEENIAMLKANGVRVAFGIDAGALEKAHKVVGRGPRWSRIVFNFPHVGKGITDQDRNVRANQILLLRTLKSVAPLLTVGPSAFPLPKKGKDGSKSKHKAPKVPRTRSPSFSDHEDQGLDETPVPASFTPPDRQGSLLVTLLAQPPYSEWELPKLANRPPPTCPGTRDPQPRFRVLRSFDFVPAAWPGYAHRRTIGWREGLSKANNEEITGRQGRARTWEMAVWDGE</sequence>
<dbReference type="GeneID" id="85494396"/>
<accession>A0AA48IFI3</accession>
<gene>
    <name evidence="3" type="ORF">CcaverHIS019_0305960</name>
</gene>
<protein>
    <recommendedName>
        <fullName evidence="2">25S rRNA (uridine-N(3))-methyltransferase BMT5-like domain-containing protein</fullName>
    </recommendedName>
</protein>
<dbReference type="AlphaFoldDB" id="A0AA48IFI3"/>
<dbReference type="PANTHER" id="PTHR11538">
    <property type="entry name" value="PHENYLALANYL-TRNA SYNTHETASE"/>
    <property type="match status" value="1"/>
</dbReference>
<evidence type="ECO:0000256" key="1">
    <source>
        <dbReference type="SAM" id="MobiDB-lite"/>
    </source>
</evidence>
<dbReference type="PANTHER" id="PTHR11538:SF26">
    <property type="entry name" value="FERREDOXIN-FOLD ANTICODON-BINDING DOMAIN-CONTAINING PROTEIN 1"/>
    <property type="match status" value="1"/>
</dbReference>
<name>A0AA48IFI3_9TREE</name>
<feature type="domain" description="25S rRNA (uridine-N(3))-methyltransferase BMT5-like" evidence="2">
    <location>
        <begin position="119"/>
        <end position="351"/>
    </location>
</feature>
<feature type="region of interest" description="Disordered" evidence="1">
    <location>
        <begin position="239"/>
        <end position="289"/>
    </location>
</feature>
<dbReference type="Pfam" id="PF10354">
    <property type="entry name" value="BMT5-like"/>
    <property type="match status" value="1"/>
</dbReference>
<dbReference type="KEGG" id="ccac:CcaHIS019_0305960"/>
<feature type="compositionally biased region" description="Basic and acidic residues" evidence="1">
    <location>
        <begin position="18"/>
        <end position="43"/>
    </location>
</feature>
<dbReference type="GO" id="GO:0005737">
    <property type="term" value="C:cytoplasm"/>
    <property type="evidence" value="ECO:0007669"/>
    <property type="project" value="TreeGrafter"/>
</dbReference>
<feature type="compositionally biased region" description="Basic residues" evidence="1">
    <location>
        <begin position="254"/>
        <end position="263"/>
    </location>
</feature>
<dbReference type="EMBL" id="AP028214">
    <property type="protein sequence ID" value="BEI90526.1"/>
    <property type="molecule type" value="Genomic_DNA"/>
</dbReference>
<feature type="compositionally biased region" description="Basic and acidic residues" evidence="1">
    <location>
        <begin position="50"/>
        <end position="68"/>
    </location>
</feature>
<evidence type="ECO:0000313" key="3">
    <source>
        <dbReference type="EMBL" id="BEI90526.1"/>
    </source>
</evidence>
<dbReference type="Proteomes" id="UP001233271">
    <property type="component" value="Chromosome 3"/>
</dbReference>
<keyword evidence="4" id="KW-1185">Reference proteome</keyword>
<proteinExistence type="predicted"/>